<protein>
    <submittedName>
        <fullName evidence="1">Uncharacterized protein</fullName>
    </submittedName>
</protein>
<organism evidence="1 2">
    <name type="scientific">Nocardioides soli</name>
    <dbReference type="NCBI Taxonomy" id="1036020"/>
    <lineage>
        <taxon>Bacteria</taxon>
        <taxon>Bacillati</taxon>
        <taxon>Actinomycetota</taxon>
        <taxon>Actinomycetes</taxon>
        <taxon>Propionibacteriales</taxon>
        <taxon>Nocardioidaceae</taxon>
        <taxon>Nocardioides</taxon>
    </lineage>
</organism>
<accession>A0A7W4VXD9</accession>
<keyword evidence="2" id="KW-1185">Reference proteome</keyword>
<name>A0A7W4VXD9_9ACTN</name>
<comment type="caution">
    <text evidence="1">The sequence shown here is derived from an EMBL/GenBank/DDBJ whole genome shotgun (WGS) entry which is preliminary data.</text>
</comment>
<proteinExistence type="predicted"/>
<evidence type="ECO:0000313" key="1">
    <source>
        <dbReference type="EMBL" id="MBB3043440.1"/>
    </source>
</evidence>
<sequence length="114" mass="12256">MAVPTTARSGDVYDAAPDFAYAVSLLAALEDATGQDEHSTVLPFLGMARAELTDFGQRRPAGYVPVQVGDLRSGLADLEQRLTALLETSQVLQRSLRLDSARRLLRRGVAAVCP</sequence>
<dbReference type="RefSeq" id="WP_064073822.1">
    <property type="nucleotide sequence ID" value="NZ_JACHWR010000002.1"/>
</dbReference>
<dbReference type="AlphaFoldDB" id="A0A7W4VXD9"/>
<gene>
    <name evidence="1" type="ORF">FHU40_003258</name>
</gene>
<dbReference type="EMBL" id="JACHWR010000002">
    <property type="protein sequence ID" value="MBB3043440.1"/>
    <property type="molecule type" value="Genomic_DNA"/>
</dbReference>
<evidence type="ECO:0000313" key="2">
    <source>
        <dbReference type="Proteomes" id="UP000589626"/>
    </source>
</evidence>
<reference evidence="1 2" key="1">
    <citation type="submission" date="2020-08" db="EMBL/GenBank/DDBJ databases">
        <title>Sequencing the genomes of 1000 actinobacteria strains.</title>
        <authorList>
            <person name="Klenk H.-P."/>
        </authorList>
    </citation>
    <scope>NUCLEOTIDE SEQUENCE [LARGE SCALE GENOMIC DNA]</scope>
    <source>
        <strain evidence="1 2">DSM 105498</strain>
    </source>
</reference>
<dbReference type="Proteomes" id="UP000589626">
    <property type="component" value="Unassembled WGS sequence"/>
</dbReference>